<evidence type="ECO:0000313" key="2">
    <source>
        <dbReference type="Proteomes" id="UP000701698"/>
    </source>
</evidence>
<name>A0A955LHN1_UNCKA</name>
<evidence type="ECO:0000313" key="1">
    <source>
        <dbReference type="EMBL" id="MCA9390468.1"/>
    </source>
</evidence>
<dbReference type="Proteomes" id="UP000701698">
    <property type="component" value="Unassembled WGS sequence"/>
</dbReference>
<gene>
    <name evidence="1" type="ORF">KC571_03620</name>
</gene>
<organism evidence="1 2">
    <name type="scientific">candidate division WWE3 bacterium</name>
    <dbReference type="NCBI Taxonomy" id="2053526"/>
    <lineage>
        <taxon>Bacteria</taxon>
        <taxon>Katanobacteria</taxon>
    </lineage>
</organism>
<comment type="caution">
    <text evidence="1">The sequence shown here is derived from an EMBL/GenBank/DDBJ whole genome shotgun (WGS) entry which is preliminary data.</text>
</comment>
<reference evidence="1" key="2">
    <citation type="journal article" date="2021" name="Microbiome">
        <title>Successional dynamics and alternative stable states in a saline activated sludge microbial community over 9 years.</title>
        <authorList>
            <person name="Wang Y."/>
            <person name="Ye J."/>
            <person name="Ju F."/>
            <person name="Liu L."/>
            <person name="Boyd J.A."/>
            <person name="Deng Y."/>
            <person name="Parks D.H."/>
            <person name="Jiang X."/>
            <person name="Yin X."/>
            <person name="Woodcroft B.J."/>
            <person name="Tyson G.W."/>
            <person name="Hugenholtz P."/>
            <person name="Polz M.F."/>
            <person name="Zhang T."/>
        </authorList>
    </citation>
    <scope>NUCLEOTIDE SEQUENCE</scope>
    <source>
        <strain evidence="1">HKST-UBA01</strain>
    </source>
</reference>
<reference evidence="1" key="1">
    <citation type="submission" date="2020-04" db="EMBL/GenBank/DDBJ databases">
        <authorList>
            <person name="Zhang T."/>
        </authorList>
    </citation>
    <scope>NUCLEOTIDE SEQUENCE</scope>
    <source>
        <strain evidence="1">HKST-UBA01</strain>
    </source>
</reference>
<dbReference type="EMBL" id="JAGQKX010000103">
    <property type="protein sequence ID" value="MCA9390468.1"/>
    <property type="molecule type" value="Genomic_DNA"/>
</dbReference>
<proteinExistence type="predicted"/>
<dbReference type="AlphaFoldDB" id="A0A955LHN1"/>
<accession>A0A955LHN1</accession>
<sequence>MATTPRKKPIVIYDGSQSWESVMLALAHKPGVSSIDAITLAAGFREVDHMTIIRSVRLYREKNPNAEVIILVFAENRWYDSVQHQMVDVLLLEQRLAQQGFKAKIIEVSPEVI</sequence>
<protein>
    <submittedName>
        <fullName evidence="1">Uncharacterized protein</fullName>
    </submittedName>
</protein>